<feature type="region of interest" description="Disordered" evidence="1">
    <location>
        <begin position="188"/>
        <end position="213"/>
    </location>
</feature>
<protein>
    <submittedName>
        <fullName evidence="2">Uncharacterized protein LOC105082431</fullName>
    </submittedName>
</protein>
<dbReference type="AlphaFoldDB" id="A0A9W3FCL1"/>
<evidence type="ECO:0000313" key="2">
    <source>
        <dbReference type="RefSeq" id="XP_010970301.1"/>
    </source>
</evidence>
<organism evidence="2">
    <name type="scientific">Camelus bactrianus</name>
    <name type="common">Bactrian camel</name>
    <dbReference type="NCBI Taxonomy" id="9837"/>
    <lineage>
        <taxon>Eukaryota</taxon>
        <taxon>Metazoa</taxon>
        <taxon>Chordata</taxon>
        <taxon>Craniata</taxon>
        <taxon>Vertebrata</taxon>
        <taxon>Euteleostomi</taxon>
        <taxon>Mammalia</taxon>
        <taxon>Eutheria</taxon>
        <taxon>Laurasiatheria</taxon>
        <taxon>Artiodactyla</taxon>
        <taxon>Tylopoda</taxon>
        <taxon>Camelidae</taxon>
        <taxon>Camelus</taxon>
    </lineage>
</organism>
<dbReference type="KEGG" id="cbai:105082431"/>
<name>A0A9W3FCL1_CAMBA</name>
<accession>A0A9W3FCL1</accession>
<dbReference type="RefSeq" id="XP_010970301.1">
    <property type="nucleotide sequence ID" value="XM_010971999.2"/>
</dbReference>
<reference evidence="2" key="1">
    <citation type="submission" date="2025-08" db="UniProtKB">
        <authorList>
            <consortium name="RefSeq"/>
        </authorList>
    </citation>
    <scope>IDENTIFICATION</scope>
</reference>
<evidence type="ECO:0000256" key="1">
    <source>
        <dbReference type="SAM" id="MobiDB-lite"/>
    </source>
</evidence>
<proteinExistence type="predicted"/>
<gene>
    <name evidence="2" type="primary">LOC105082431</name>
</gene>
<sequence length="213" mass="22698">MSERLSWLPSALLLVRSQSRSHDQSKPIQRRLSCVILSMGAALFGQGQSFTFLQQNFFLLLPAFGQGEATGRLHSNNFLELDGTVPFLPVSVQSVTGRDVGDRSRGSGARVLSGPVLRGDLGLWGPGRSSSFPAASRRPRAPPFFMPATLSSRPGGGRGCSLDPHLQADVEHHGGHDVEVGEVHAQPPGQVEEGEQRAREPLAEGAVRAAGCS</sequence>